<gene>
    <name evidence="1" type="ORF">EEDITHA_LOCUS5013</name>
</gene>
<organism evidence="1 2">
    <name type="scientific">Euphydryas editha</name>
    <name type="common">Edith's checkerspot</name>
    <dbReference type="NCBI Taxonomy" id="104508"/>
    <lineage>
        <taxon>Eukaryota</taxon>
        <taxon>Metazoa</taxon>
        <taxon>Ecdysozoa</taxon>
        <taxon>Arthropoda</taxon>
        <taxon>Hexapoda</taxon>
        <taxon>Insecta</taxon>
        <taxon>Pterygota</taxon>
        <taxon>Neoptera</taxon>
        <taxon>Endopterygota</taxon>
        <taxon>Lepidoptera</taxon>
        <taxon>Glossata</taxon>
        <taxon>Ditrysia</taxon>
        <taxon>Papilionoidea</taxon>
        <taxon>Nymphalidae</taxon>
        <taxon>Nymphalinae</taxon>
        <taxon>Euphydryas</taxon>
    </lineage>
</organism>
<dbReference type="EMBL" id="CAKOGL010000007">
    <property type="protein sequence ID" value="CAH2088899.1"/>
    <property type="molecule type" value="Genomic_DNA"/>
</dbReference>
<dbReference type="AlphaFoldDB" id="A0AAU9TTU8"/>
<accession>A0AAU9TTU8</accession>
<keyword evidence="2" id="KW-1185">Reference proteome</keyword>
<comment type="caution">
    <text evidence="1">The sequence shown here is derived from an EMBL/GenBank/DDBJ whole genome shotgun (WGS) entry which is preliminary data.</text>
</comment>
<evidence type="ECO:0000313" key="2">
    <source>
        <dbReference type="Proteomes" id="UP001153954"/>
    </source>
</evidence>
<proteinExistence type="predicted"/>
<reference evidence="1" key="1">
    <citation type="submission" date="2022-03" db="EMBL/GenBank/DDBJ databases">
        <authorList>
            <person name="Tunstrom K."/>
        </authorList>
    </citation>
    <scope>NUCLEOTIDE SEQUENCE</scope>
</reference>
<sequence>MSVKNNLIKNETECFYLRDDLSRYTAGKKECRTSDKKKEQIRYLNDTIGNLYQIYKSEGAKTELKRTSGVLQKFLTLASTSRPVFENDNVTAAELALSFHTVKQTKMQALVMEALGPHALESVVSDLKDENMYFCLQTDASNKKKTSNYSL</sequence>
<name>A0AAU9TTU8_EUPED</name>
<evidence type="ECO:0000313" key="1">
    <source>
        <dbReference type="EMBL" id="CAH2088899.1"/>
    </source>
</evidence>
<dbReference type="Proteomes" id="UP001153954">
    <property type="component" value="Unassembled WGS sequence"/>
</dbReference>
<protein>
    <submittedName>
        <fullName evidence="1">Uncharacterized protein</fullName>
    </submittedName>
</protein>